<dbReference type="Gene3D" id="2.40.30.10">
    <property type="entry name" value="Translation factors"/>
    <property type="match status" value="1"/>
</dbReference>
<dbReference type="InterPro" id="IPR009000">
    <property type="entry name" value="Transl_B-barrel_sf"/>
</dbReference>
<evidence type="ECO:0000256" key="5">
    <source>
        <dbReference type="ARBA" id="ARBA00023134"/>
    </source>
</evidence>
<accession>A0ABP5DIS7</accession>
<dbReference type="SUPFAM" id="SSF46785">
    <property type="entry name" value="Winged helix' DNA-binding domain"/>
    <property type="match status" value="1"/>
</dbReference>
<evidence type="ECO:0000256" key="7">
    <source>
        <dbReference type="ARBA" id="ARBA00031615"/>
    </source>
</evidence>
<dbReference type="PROSITE" id="PS51722">
    <property type="entry name" value="G_TR_2"/>
    <property type="match status" value="1"/>
</dbReference>
<feature type="domain" description="Tr-type G" evidence="8">
    <location>
        <begin position="1"/>
        <end position="169"/>
    </location>
</feature>
<dbReference type="Proteomes" id="UP001500013">
    <property type="component" value="Unassembled WGS sequence"/>
</dbReference>
<protein>
    <recommendedName>
        <fullName evidence="2">Selenocysteine-specific elongation factor</fullName>
    </recommendedName>
    <alternativeName>
        <fullName evidence="7">SelB translation factor</fullName>
    </alternativeName>
</protein>
<dbReference type="InterPro" id="IPR057335">
    <property type="entry name" value="Beta-barrel_SelB"/>
</dbReference>
<dbReference type="InterPro" id="IPR000795">
    <property type="entry name" value="T_Tr_GTP-bd_dom"/>
</dbReference>
<dbReference type="PANTHER" id="PTHR43721:SF22">
    <property type="entry name" value="ELONGATION FACTOR TU, MITOCHONDRIAL"/>
    <property type="match status" value="1"/>
</dbReference>
<evidence type="ECO:0000259" key="8">
    <source>
        <dbReference type="PROSITE" id="PS51722"/>
    </source>
</evidence>
<evidence type="ECO:0000256" key="4">
    <source>
        <dbReference type="ARBA" id="ARBA00022917"/>
    </source>
</evidence>
<evidence type="ECO:0000256" key="6">
    <source>
        <dbReference type="ARBA" id="ARBA00025526"/>
    </source>
</evidence>
<evidence type="ECO:0000256" key="3">
    <source>
        <dbReference type="ARBA" id="ARBA00022490"/>
    </source>
</evidence>
<reference evidence="10" key="1">
    <citation type="journal article" date="2019" name="Int. J. Syst. Evol. Microbiol.">
        <title>The Global Catalogue of Microorganisms (GCM) 10K type strain sequencing project: providing services to taxonomists for standard genome sequencing and annotation.</title>
        <authorList>
            <consortium name="The Broad Institute Genomics Platform"/>
            <consortium name="The Broad Institute Genome Sequencing Center for Infectious Disease"/>
            <person name="Wu L."/>
            <person name="Ma J."/>
        </authorList>
    </citation>
    <scope>NUCLEOTIDE SEQUENCE [LARGE SCALE GENOMIC DNA]</scope>
    <source>
        <strain evidence="10">JCM 15628</strain>
    </source>
</reference>
<keyword evidence="3" id="KW-0963">Cytoplasm</keyword>
<proteinExistence type="predicted"/>
<dbReference type="Gene3D" id="1.10.10.2770">
    <property type="match status" value="1"/>
</dbReference>
<comment type="caution">
    <text evidence="9">The sequence shown here is derived from an EMBL/GenBank/DDBJ whole genome shotgun (WGS) entry which is preliminary data.</text>
</comment>
<organism evidence="9 10">
    <name type="scientific">Terrabacter lapilli</name>
    <dbReference type="NCBI Taxonomy" id="436231"/>
    <lineage>
        <taxon>Bacteria</taxon>
        <taxon>Bacillati</taxon>
        <taxon>Actinomycetota</taxon>
        <taxon>Actinomycetes</taxon>
        <taxon>Micrococcales</taxon>
        <taxon>Intrasporangiaceae</taxon>
        <taxon>Terrabacter</taxon>
    </lineage>
</organism>
<gene>
    <name evidence="9" type="primary">selB</name>
    <name evidence="9" type="ORF">GCM10009817_22490</name>
</gene>
<keyword evidence="9" id="KW-0251">Elongation factor</keyword>
<dbReference type="InterPro" id="IPR036388">
    <property type="entry name" value="WH-like_DNA-bd_sf"/>
</dbReference>
<dbReference type="InterPro" id="IPR036390">
    <property type="entry name" value="WH_DNA-bd_sf"/>
</dbReference>
<dbReference type="CDD" id="cd04171">
    <property type="entry name" value="SelB"/>
    <property type="match status" value="1"/>
</dbReference>
<evidence type="ECO:0000313" key="9">
    <source>
        <dbReference type="EMBL" id="GAA1980925.1"/>
    </source>
</evidence>
<dbReference type="NCBIfam" id="TIGR00475">
    <property type="entry name" value="selB"/>
    <property type="match status" value="1"/>
</dbReference>
<keyword evidence="5" id="KW-0342">GTP-binding</keyword>
<dbReference type="InterPro" id="IPR004161">
    <property type="entry name" value="EFTu-like_2"/>
</dbReference>
<dbReference type="Pfam" id="PF00009">
    <property type="entry name" value="GTP_EFTU"/>
    <property type="match status" value="1"/>
</dbReference>
<dbReference type="InterPro" id="IPR015191">
    <property type="entry name" value="SelB_WHD4"/>
</dbReference>
<keyword evidence="5" id="KW-0547">Nucleotide-binding</keyword>
<keyword evidence="4" id="KW-0648">Protein biosynthesis</keyword>
<dbReference type="GO" id="GO:0003746">
    <property type="term" value="F:translation elongation factor activity"/>
    <property type="evidence" value="ECO:0007669"/>
    <property type="project" value="UniProtKB-KW"/>
</dbReference>
<dbReference type="Pfam" id="PF25461">
    <property type="entry name" value="Beta-barrel_SelB"/>
    <property type="match status" value="1"/>
</dbReference>
<dbReference type="SUPFAM" id="SSF52540">
    <property type="entry name" value="P-loop containing nucleoside triphosphate hydrolases"/>
    <property type="match status" value="1"/>
</dbReference>
<dbReference type="Pfam" id="PF03144">
    <property type="entry name" value="GTP_EFTU_D2"/>
    <property type="match status" value="1"/>
</dbReference>
<comment type="function">
    <text evidence="6">Translation factor necessary for the incorporation of selenocysteine into proteins. It probably replaces EF-Tu for the insertion of selenocysteine directed by the UGA codon. SelB binds GTP and GDP.</text>
</comment>
<evidence type="ECO:0000313" key="10">
    <source>
        <dbReference type="Proteomes" id="UP001500013"/>
    </source>
</evidence>
<dbReference type="Gene3D" id="3.40.50.300">
    <property type="entry name" value="P-loop containing nucleotide triphosphate hydrolases"/>
    <property type="match status" value="1"/>
</dbReference>
<evidence type="ECO:0000256" key="1">
    <source>
        <dbReference type="ARBA" id="ARBA00004496"/>
    </source>
</evidence>
<name>A0ABP5DIS7_9MICO</name>
<dbReference type="Pfam" id="PF09107">
    <property type="entry name" value="WHD_3rd_SelB"/>
    <property type="match status" value="1"/>
</dbReference>
<evidence type="ECO:0000256" key="2">
    <source>
        <dbReference type="ARBA" id="ARBA00015953"/>
    </source>
</evidence>
<dbReference type="EMBL" id="BAAAPU010000007">
    <property type="protein sequence ID" value="GAA1980925.1"/>
    <property type="molecule type" value="Genomic_DNA"/>
</dbReference>
<comment type="subcellular location">
    <subcellularLocation>
        <location evidence="1">Cytoplasm</location>
    </subcellularLocation>
</comment>
<dbReference type="Gene3D" id="1.10.10.10">
    <property type="entry name" value="Winged helix-like DNA-binding domain superfamily/Winged helix DNA-binding domain"/>
    <property type="match status" value="1"/>
</dbReference>
<dbReference type="RefSeq" id="WP_344062056.1">
    <property type="nucleotide sequence ID" value="NZ_BAAAPU010000007.1"/>
</dbReference>
<dbReference type="InterPro" id="IPR050055">
    <property type="entry name" value="EF-Tu_GTPase"/>
</dbReference>
<dbReference type="InterPro" id="IPR004535">
    <property type="entry name" value="Transl_elong_SelB"/>
</dbReference>
<dbReference type="SUPFAM" id="SSF50447">
    <property type="entry name" value="Translation proteins"/>
    <property type="match status" value="1"/>
</dbReference>
<dbReference type="InterPro" id="IPR027417">
    <property type="entry name" value="P-loop_NTPase"/>
</dbReference>
<keyword evidence="10" id="KW-1185">Reference proteome</keyword>
<dbReference type="PANTHER" id="PTHR43721">
    <property type="entry name" value="ELONGATION FACTOR TU-RELATED"/>
    <property type="match status" value="1"/>
</dbReference>
<sequence>MHVLATAGHVDHGKSALVRALTGIEPDRWEEEHRRGLTIDLGYAWTTLPTGAEVAFVDVPGHQRFIGNMLAGLGPAPAVLFVVAADEGWRQQSEEHLAAVRALGLRHGVLAVTRSDLANPQATLEDARQRLRAAGLEGEAVAVSARTGRGMDELKDALGRLVADLPAPDTRARARLWVDRSFTIRGSGTVVTGTLGQGRIAVGDRLVLARGGHRDVEVTVRGLQSLEQPRETVEAVARVAVNLRGLGAEEVRRGDVLLAAGRWHTTSVVDVALDPPVAREAPTHVMAHVGTLALETRLRPLSDRLARLSFPRVLPLQAGDRVILRDPGAQTVLAGARVLDTDPPELTRRGAAQRRATELAALAEGDGIPDLSYEVHRRGVLAVAEAVALGHALGDEGDPAPGVLRRGQWLVAEQAWHGWTRTLREALEQHAHAHPMQPTLSLEAARAAAGVPDRELLADVAAAGGLEVVSGRVGIPGVRATLDPSVEAALVQIERRLADQPFTAPEQHELDAAGLGPRQLAAAESAGRLVRLTPEIVLLPTAPARAMRVLAGLPQPFTTSEARLALDSTRRTVIPLLEHLDGRGWTRRLDGSHREVRR</sequence>